<evidence type="ECO:0000313" key="1">
    <source>
        <dbReference type="EMBL" id="SBQ55340.1"/>
    </source>
</evidence>
<feature type="non-terminal residue" evidence="1">
    <location>
        <position position="1"/>
    </location>
</feature>
<protein>
    <submittedName>
        <fullName evidence="1">Uncharacterized protein</fullName>
    </submittedName>
</protein>
<dbReference type="AlphaFoldDB" id="A0A1A8F7M0"/>
<reference evidence="1" key="1">
    <citation type="submission" date="2016-05" db="EMBL/GenBank/DDBJ databases">
        <authorList>
            <person name="Lavstsen T."/>
            <person name="Jespersen J.S."/>
        </authorList>
    </citation>
    <scope>NUCLEOTIDE SEQUENCE</scope>
    <source>
        <tissue evidence="1">Brain</tissue>
    </source>
</reference>
<reference evidence="1" key="2">
    <citation type="submission" date="2016-06" db="EMBL/GenBank/DDBJ databases">
        <title>The genome of a short-lived fish provides insights into sex chromosome evolution and the genetic control of aging.</title>
        <authorList>
            <person name="Reichwald K."/>
            <person name="Felder M."/>
            <person name="Petzold A."/>
            <person name="Koch P."/>
            <person name="Groth M."/>
            <person name="Platzer M."/>
        </authorList>
    </citation>
    <scope>NUCLEOTIDE SEQUENCE</scope>
    <source>
        <tissue evidence="1">Brain</tissue>
    </source>
</reference>
<sequence>LFLIIKSSLLHLGIKEFILNSSSVMDLGGENVYCLCFIISAVQLV</sequence>
<gene>
    <name evidence="1" type="primary">Nfu_g_1_009795</name>
</gene>
<organism evidence="1">
    <name type="scientific">Nothobranchius korthausae</name>
    <dbReference type="NCBI Taxonomy" id="1143690"/>
    <lineage>
        <taxon>Eukaryota</taxon>
        <taxon>Metazoa</taxon>
        <taxon>Chordata</taxon>
        <taxon>Craniata</taxon>
        <taxon>Vertebrata</taxon>
        <taxon>Euteleostomi</taxon>
        <taxon>Actinopterygii</taxon>
        <taxon>Neopterygii</taxon>
        <taxon>Teleostei</taxon>
        <taxon>Neoteleostei</taxon>
        <taxon>Acanthomorphata</taxon>
        <taxon>Ovalentaria</taxon>
        <taxon>Atherinomorphae</taxon>
        <taxon>Cyprinodontiformes</taxon>
        <taxon>Nothobranchiidae</taxon>
        <taxon>Nothobranchius</taxon>
    </lineage>
</organism>
<dbReference type="EMBL" id="HAEB01008813">
    <property type="protein sequence ID" value="SBQ55340.1"/>
    <property type="molecule type" value="Transcribed_RNA"/>
</dbReference>
<accession>A0A1A8F7M0</accession>
<feature type="non-terminal residue" evidence="1">
    <location>
        <position position="45"/>
    </location>
</feature>
<name>A0A1A8F7M0_9TELE</name>
<proteinExistence type="predicted"/>